<feature type="transmembrane region" description="Helical" evidence="1">
    <location>
        <begin position="12"/>
        <end position="32"/>
    </location>
</feature>
<comment type="caution">
    <text evidence="2">The sequence shown here is derived from an EMBL/GenBank/DDBJ whole genome shotgun (WGS) entry which is preliminary data.</text>
</comment>
<dbReference type="EMBL" id="JAGSXJ010000046">
    <property type="protein sequence ID" value="KAH6662389.1"/>
    <property type="molecule type" value="Genomic_DNA"/>
</dbReference>
<sequence length="107" mass="11850">MISFVTHFTSKIPRIYCTVFVLCNLLTVSFLGCMSYCCASVGLHLGYGCFGRLANYRYPPRFQLSGGWFQSGGILGYLSRLLITSQSPFPLIVDREIGTTAGCWMGN</sequence>
<evidence type="ECO:0000256" key="1">
    <source>
        <dbReference type="SAM" id="Phobius"/>
    </source>
</evidence>
<dbReference type="Proteomes" id="UP000770015">
    <property type="component" value="Unassembled WGS sequence"/>
</dbReference>
<evidence type="ECO:0000313" key="3">
    <source>
        <dbReference type="Proteomes" id="UP000770015"/>
    </source>
</evidence>
<evidence type="ECO:0000313" key="2">
    <source>
        <dbReference type="EMBL" id="KAH6662389.1"/>
    </source>
</evidence>
<dbReference type="AlphaFoldDB" id="A0A9P8V1B9"/>
<reference evidence="2" key="1">
    <citation type="journal article" date="2021" name="Nat. Commun.">
        <title>Genetic determinants of endophytism in the Arabidopsis root mycobiome.</title>
        <authorList>
            <person name="Mesny F."/>
            <person name="Miyauchi S."/>
            <person name="Thiergart T."/>
            <person name="Pickel B."/>
            <person name="Atanasova L."/>
            <person name="Karlsson M."/>
            <person name="Huettel B."/>
            <person name="Barry K.W."/>
            <person name="Haridas S."/>
            <person name="Chen C."/>
            <person name="Bauer D."/>
            <person name="Andreopoulos W."/>
            <person name="Pangilinan J."/>
            <person name="LaButti K."/>
            <person name="Riley R."/>
            <person name="Lipzen A."/>
            <person name="Clum A."/>
            <person name="Drula E."/>
            <person name="Henrissat B."/>
            <person name="Kohler A."/>
            <person name="Grigoriev I.V."/>
            <person name="Martin F.M."/>
            <person name="Hacquard S."/>
        </authorList>
    </citation>
    <scope>NUCLEOTIDE SEQUENCE</scope>
    <source>
        <strain evidence="2">MPI-SDFR-AT-0117</strain>
    </source>
</reference>
<accession>A0A9P8V1B9</accession>
<keyword evidence="1" id="KW-1133">Transmembrane helix</keyword>
<keyword evidence="3" id="KW-1185">Reference proteome</keyword>
<proteinExistence type="predicted"/>
<gene>
    <name evidence="2" type="ORF">F5X68DRAFT_218533</name>
</gene>
<protein>
    <submittedName>
        <fullName evidence="2">Uncharacterized protein</fullName>
    </submittedName>
</protein>
<keyword evidence="1" id="KW-0812">Transmembrane</keyword>
<organism evidence="2 3">
    <name type="scientific">Plectosphaerella plurivora</name>
    <dbReference type="NCBI Taxonomy" id="936078"/>
    <lineage>
        <taxon>Eukaryota</taxon>
        <taxon>Fungi</taxon>
        <taxon>Dikarya</taxon>
        <taxon>Ascomycota</taxon>
        <taxon>Pezizomycotina</taxon>
        <taxon>Sordariomycetes</taxon>
        <taxon>Hypocreomycetidae</taxon>
        <taxon>Glomerellales</taxon>
        <taxon>Plectosphaerellaceae</taxon>
        <taxon>Plectosphaerella</taxon>
    </lineage>
</organism>
<keyword evidence="1" id="KW-0472">Membrane</keyword>
<name>A0A9P8V1B9_9PEZI</name>